<evidence type="ECO:0000313" key="2">
    <source>
        <dbReference type="EMBL" id="SHG66233.1"/>
    </source>
</evidence>
<evidence type="ECO:0000313" key="4">
    <source>
        <dbReference type="Proteomes" id="UP000237771"/>
    </source>
</evidence>
<sequence length="77" mass="9534">MERHDLLHEFPEYQEKIHQLKVSNPQFRELFDEYHELEHKIHRINDGEEVVIDEYAHELKARFLFMKDELVAMLQKE</sequence>
<dbReference type="EMBL" id="FQWO01000003">
    <property type="protein sequence ID" value="SHG66233.1"/>
    <property type="molecule type" value="Genomic_DNA"/>
</dbReference>
<dbReference type="Proteomes" id="UP000184384">
    <property type="component" value="Unassembled WGS sequence"/>
</dbReference>
<protein>
    <recommendedName>
        <fullName evidence="5">GTP-binding protein</fullName>
    </recommendedName>
</protein>
<evidence type="ECO:0000313" key="3">
    <source>
        <dbReference type="Proteomes" id="UP000184384"/>
    </source>
</evidence>
<reference evidence="1 4" key="3">
    <citation type="submission" date="2018-03" db="EMBL/GenBank/DDBJ databases">
        <title>Genomic Encyclopedia of Archaeal and Bacterial Type Strains, Phase II (KMG-II): from individual species to whole genera.</title>
        <authorList>
            <person name="Goeker M."/>
        </authorList>
    </citation>
    <scope>NUCLEOTIDE SEQUENCE [LARGE SCALE GENOMIC DNA]</scope>
    <source>
        <strain evidence="1 4">DSM 17797</strain>
    </source>
</reference>
<dbReference type="Proteomes" id="UP000237771">
    <property type="component" value="Unassembled WGS sequence"/>
</dbReference>
<dbReference type="RefSeq" id="WP_072941537.1">
    <property type="nucleotide sequence ID" value="NZ_FQWO01000003.1"/>
</dbReference>
<gene>
    <name evidence="1" type="ORF">BC624_104151</name>
    <name evidence="2" type="ORF">SAMN05443373_103151</name>
</gene>
<reference evidence="3" key="2">
    <citation type="submission" date="2016-11" db="EMBL/GenBank/DDBJ databases">
        <authorList>
            <person name="Varghese N."/>
            <person name="Submissions S."/>
        </authorList>
    </citation>
    <scope>NUCLEOTIDE SEQUENCE [LARGE SCALE GENOMIC DNA]</scope>
    <source>
        <strain evidence="3">DSM 19729</strain>
    </source>
</reference>
<proteinExistence type="predicted"/>
<organism evidence="2 3">
    <name type="scientific">Flavobacterium granuli</name>
    <dbReference type="NCBI Taxonomy" id="280093"/>
    <lineage>
        <taxon>Bacteria</taxon>
        <taxon>Pseudomonadati</taxon>
        <taxon>Bacteroidota</taxon>
        <taxon>Flavobacteriia</taxon>
        <taxon>Flavobacteriales</taxon>
        <taxon>Flavobacteriaceae</taxon>
        <taxon>Flavobacterium</taxon>
    </lineage>
</organism>
<reference evidence="2" key="1">
    <citation type="submission" date="2016-11" db="EMBL/GenBank/DDBJ databases">
        <authorList>
            <person name="Jaros S."/>
            <person name="Januszkiewicz K."/>
            <person name="Wedrychowicz H."/>
        </authorList>
    </citation>
    <scope>NUCLEOTIDE SEQUENCE [LARGE SCALE GENOMIC DNA]</scope>
    <source>
        <strain evidence="2">DSM 19729</strain>
    </source>
</reference>
<dbReference type="OrthoDB" id="1263265at2"/>
<dbReference type="Pfam" id="PF04325">
    <property type="entry name" value="DUF465"/>
    <property type="match status" value="1"/>
</dbReference>
<dbReference type="EMBL" id="PVUB01000004">
    <property type="protein sequence ID" value="PRZ24036.1"/>
    <property type="molecule type" value="Genomic_DNA"/>
</dbReference>
<dbReference type="STRING" id="280093.SAMN05443373_103151"/>
<name>A0A1M5LPF8_9FLAO</name>
<evidence type="ECO:0008006" key="5">
    <source>
        <dbReference type="Google" id="ProtNLM"/>
    </source>
</evidence>
<accession>A0A1M5LPF8</accession>
<dbReference type="AlphaFoldDB" id="A0A1M5LPF8"/>
<evidence type="ECO:0000313" key="1">
    <source>
        <dbReference type="EMBL" id="PRZ24036.1"/>
    </source>
</evidence>
<keyword evidence="4" id="KW-1185">Reference proteome</keyword>
<dbReference type="Gene3D" id="6.10.280.50">
    <property type="match status" value="1"/>
</dbReference>
<dbReference type="InterPro" id="IPR007420">
    <property type="entry name" value="DUF465"/>
</dbReference>
<dbReference type="InterPro" id="IPR038444">
    <property type="entry name" value="DUF465_sf"/>
</dbReference>